<accession>A0A9D4WDP5</accession>
<dbReference type="Proteomes" id="UP001058974">
    <property type="component" value="Chromosome 6"/>
</dbReference>
<name>A0A9D4WDP5_PEA</name>
<dbReference type="EMBL" id="JAMSHJ010000006">
    <property type="protein sequence ID" value="KAI5400196.1"/>
    <property type="molecule type" value="Genomic_DNA"/>
</dbReference>
<dbReference type="AlphaFoldDB" id="A0A9D4WDP5"/>
<comment type="caution">
    <text evidence="2">The sequence shown here is derived from an EMBL/GenBank/DDBJ whole genome shotgun (WGS) entry which is preliminary data.</text>
</comment>
<dbReference type="PANTHER" id="PTHR48154:SF1">
    <property type="entry name" value="PROTEIN, PUTATIVE-RELATED"/>
    <property type="match status" value="1"/>
</dbReference>
<proteinExistence type="predicted"/>
<dbReference type="Gramene" id="Psat06G0521000-T1">
    <property type="protein sequence ID" value="KAI5400196.1"/>
    <property type="gene ID" value="KIW84_065210"/>
</dbReference>
<keyword evidence="3" id="KW-1185">Reference proteome</keyword>
<evidence type="ECO:0000313" key="3">
    <source>
        <dbReference type="Proteomes" id="UP001058974"/>
    </source>
</evidence>
<sequence>MSVLVQFYDPLYRCFTFPDCQLLPTLEEYAYLVGIPILDELPFSGLESIPTSREIADMLHIDESMVGAHMTTKGGIQCLPSEFLITQAIMYGKALSEDAFEAIFVLLIYGLMLFPNIDKFVDVNAIRIFSSLNLVLTLLGDTYFSLHMKNAKGGGTVVCCLPLLYKWFTSHLPQSIIDSCGEFSNVPLLGTCGGINYNPVLARRQLRFPLKDKPNKILLEGVFFQEGKYSQGLKSRMVCAWRKTHKKGKKELGPKNCIAFEPYTSWVRRRASKYLMPYEYPGPTPLVMDGPTTLPDQGVEELRDEDRSRAWIREREEFLQQIKEKDALIEFLEHQVIDDPNDAWTSLLPQSSKFWKRKYDRLAKEKADMEAAYEEEVKRLRASYLLVS</sequence>
<protein>
    <recommendedName>
        <fullName evidence="1">DUF7745 domain-containing protein</fullName>
    </recommendedName>
</protein>
<organism evidence="2 3">
    <name type="scientific">Pisum sativum</name>
    <name type="common">Garden pea</name>
    <name type="synonym">Lathyrus oleraceus</name>
    <dbReference type="NCBI Taxonomy" id="3888"/>
    <lineage>
        <taxon>Eukaryota</taxon>
        <taxon>Viridiplantae</taxon>
        <taxon>Streptophyta</taxon>
        <taxon>Embryophyta</taxon>
        <taxon>Tracheophyta</taxon>
        <taxon>Spermatophyta</taxon>
        <taxon>Magnoliopsida</taxon>
        <taxon>eudicotyledons</taxon>
        <taxon>Gunneridae</taxon>
        <taxon>Pentapetalae</taxon>
        <taxon>rosids</taxon>
        <taxon>fabids</taxon>
        <taxon>Fabales</taxon>
        <taxon>Fabaceae</taxon>
        <taxon>Papilionoideae</taxon>
        <taxon>50 kb inversion clade</taxon>
        <taxon>NPAAA clade</taxon>
        <taxon>Hologalegina</taxon>
        <taxon>IRL clade</taxon>
        <taxon>Fabeae</taxon>
        <taxon>Lathyrus</taxon>
    </lineage>
</organism>
<evidence type="ECO:0000259" key="1">
    <source>
        <dbReference type="Pfam" id="PF24924"/>
    </source>
</evidence>
<feature type="domain" description="DUF7745" evidence="1">
    <location>
        <begin position="3"/>
        <end position="175"/>
    </location>
</feature>
<dbReference type="Pfam" id="PF24924">
    <property type="entry name" value="DUF7745"/>
    <property type="match status" value="1"/>
</dbReference>
<reference evidence="2 3" key="1">
    <citation type="journal article" date="2022" name="Nat. Genet.">
        <title>Improved pea reference genome and pan-genome highlight genomic features and evolutionary characteristics.</title>
        <authorList>
            <person name="Yang T."/>
            <person name="Liu R."/>
            <person name="Luo Y."/>
            <person name="Hu S."/>
            <person name="Wang D."/>
            <person name="Wang C."/>
            <person name="Pandey M.K."/>
            <person name="Ge S."/>
            <person name="Xu Q."/>
            <person name="Li N."/>
            <person name="Li G."/>
            <person name="Huang Y."/>
            <person name="Saxena R.K."/>
            <person name="Ji Y."/>
            <person name="Li M."/>
            <person name="Yan X."/>
            <person name="He Y."/>
            <person name="Liu Y."/>
            <person name="Wang X."/>
            <person name="Xiang C."/>
            <person name="Varshney R.K."/>
            <person name="Ding H."/>
            <person name="Gao S."/>
            <person name="Zong X."/>
        </authorList>
    </citation>
    <scope>NUCLEOTIDE SEQUENCE [LARGE SCALE GENOMIC DNA]</scope>
    <source>
        <strain evidence="2 3">cv. Zhongwan 6</strain>
    </source>
</reference>
<dbReference type="InterPro" id="IPR056647">
    <property type="entry name" value="DUF7745"/>
</dbReference>
<gene>
    <name evidence="2" type="ORF">KIW84_065210</name>
</gene>
<dbReference type="PANTHER" id="PTHR48154">
    <property type="entry name" value="PROTEIN, PUTATIVE-RELATED"/>
    <property type="match status" value="1"/>
</dbReference>
<evidence type="ECO:0000313" key="2">
    <source>
        <dbReference type="EMBL" id="KAI5400196.1"/>
    </source>
</evidence>